<dbReference type="InParanoid" id="A0A3Q1ITZ3"/>
<reference evidence="1" key="2">
    <citation type="submission" date="2025-08" db="UniProtKB">
        <authorList>
            <consortium name="Ensembl"/>
        </authorList>
    </citation>
    <scope>IDENTIFICATION</scope>
</reference>
<sequence>MESTNTDVDVALSPSCGSDEMSALQTECAEKEFITMPPEEKLQHFENQAQVHEDNQEFDASIQDLVRCVTLTRLVYGKEHLKLAQAHIRLASAYFQFKGWGLQAQKHLALAREILPFYSISSCTGDLEVLTSLLSIHLTSGGAALITDNLEEAESSFLEAEQIVLTLHQHGGISEEEKQKTELKISTGLCRVYKRQNKPNKALNQCEKSLQLLKDCDKPEKTCSVYRDMATIEQNNGHLDQAIGYLSKAHAIAVSHIPEELERAQISHSLALVLSTSSEAHHIDSAGQYFEQSLSAYVNSVGRQDPAFLTAQDDFCRFLLLNGQQERCVEIQQASLPLKRSAFGDMSAEVADTLQLIGSVEMTKGRMKHAHRTMTKCMEIQSCLFGHQHKKTKATRKAVEMLAWTPEVAENLQRQGRRKAKPCTFSLVQSGNDGNSMSDS</sequence>
<dbReference type="Gene3D" id="1.25.40.10">
    <property type="entry name" value="Tetratricopeptide repeat domain"/>
    <property type="match status" value="2"/>
</dbReference>
<dbReference type="InterPro" id="IPR011990">
    <property type="entry name" value="TPR-like_helical_dom_sf"/>
</dbReference>
<dbReference type="GeneTree" id="ENSGT00530000063847"/>
<dbReference type="AlphaFoldDB" id="A0A3Q1ITZ3"/>
<proteinExistence type="predicted"/>
<dbReference type="SUPFAM" id="SSF48452">
    <property type="entry name" value="TPR-like"/>
    <property type="match status" value="1"/>
</dbReference>
<dbReference type="OrthoDB" id="9986634at2759"/>
<dbReference type="Ensembl" id="ENSATET00000007389.3">
    <property type="protein sequence ID" value="ENSATEP00000007266.1"/>
    <property type="gene ID" value="ENSATEG00000005128.3"/>
</dbReference>
<dbReference type="RefSeq" id="XP_026221257.1">
    <property type="nucleotide sequence ID" value="XM_026365472.1"/>
</dbReference>
<dbReference type="STRING" id="64144.ENSATEP00000007266"/>
<protein>
    <recommendedName>
        <fullName evidence="3">Tetratricopeptide repeat domain 23</fullName>
    </recommendedName>
</protein>
<reference evidence="1" key="1">
    <citation type="submission" date="2021-04" db="EMBL/GenBank/DDBJ databases">
        <authorList>
            <consortium name="Wellcome Sanger Institute Data Sharing"/>
        </authorList>
    </citation>
    <scope>NUCLEOTIDE SEQUENCE [LARGE SCALE GENOMIC DNA]</scope>
</reference>
<dbReference type="PANTHER" id="PTHR14485:SF3">
    <property type="entry name" value="TETRATRICOPEPTIDE REPEAT PROTEIN 23"/>
    <property type="match status" value="1"/>
</dbReference>
<evidence type="ECO:0008006" key="3">
    <source>
        <dbReference type="Google" id="ProtNLM"/>
    </source>
</evidence>
<dbReference type="RefSeq" id="XP_026221256.1">
    <property type="nucleotide sequence ID" value="XM_026365471.1"/>
</dbReference>
<organism evidence="1 2">
    <name type="scientific">Anabas testudineus</name>
    <name type="common">Climbing perch</name>
    <name type="synonym">Anthias testudineus</name>
    <dbReference type="NCBI Taxonomy" id="64144"/>
    <lineage>
        <taxon>Eukaryota</taxon>
        <taxon>Metazoa</taxon>
        <taxon>Chordata</taxon>
        <taxon>Craniata</taxon>
        <taxon>Vertebrata</taxon>
        <taxon>Euteleostomi</taxon>
        <taxon>Actinopterygii</taxon>
        <taxon>Neopterygii</taxon>
        <taxon>Teleostei</taxon>
        <taxon>Neoteleostei</taxon>
        <taxon>Acanthomorphata</taxon>
        <taxon>Anabantaria</taxon>
        <taxon>Anabantiformes</taxon>
        <taxon>Anabantoidei</taxon>
        <taxon>Anabantidae</taxon>
        <taxon>Anabas</taxon>
    </lineage>
</organism>
<keyword evidence="2" id="KW-1185">Reference proteome</keyword>
<accession>A0A3Q1ITZ3</accession>
<dbReference type="OMA" id="VYKDMAA"/>
<dbReference type="PANTHER" id="PTHR14485">
    <property type="entry name" value="TETRATRICOPEPTIDE REPEAT PROTEIN 23"/>
    <property type="match status" value="1"/>
</dbReference>
<dbReference type="InterPro" id="IPR042621">
    <property type="entry name" value="TTC23/TTC23L"/>
</dbReference>
<dbReference type="GeneID" id="113165762"/>
<reference evidence="1" key="3">
    <citation type="submission" date="2025-09" db="UniProtKB">
        <authorList>
            <consortium name="Ensembl"/>
        </authorList>
    </citation>
    <scope>IDENTIFICATION</scope>
</reference>
<gene>
    <name evidence="1" type="primary">TTC23</name>
</gene>
<evidence type="ECO:0000313" key="1">
    <source>
        <dbReference type="Ensembl" id="ENSATEP00000007266.1"/>
    </source>
</evidence>
<name>A0A3Q1ITZ3_ANATE</name>
<dbReference type="Proteomes" id="UP000265040">
    <property type="component" value="Chromosome 6"/>
</dbReference>
<evidence type="ECO:0000313" key="2">
    <source>
        <dbReference type="Proteomes" id="UP000265040"/>
    </source>
</evidence>